<name>V4LJU3_EUTSA</name>
<evidence type="ECO:0000313" key="2">
    <source>
        <dbReference type="Proteomes" id="UP000030689"/>
    </source>
</evidence>
<evidence type="ECO:0000313" key="1">
    <source>
        <dbReference type="EMBL" id="ESQ42722.1"/>
    </source>
</evidence>
<dbReference type="EMBL" id="KI517464">
    <property type="protein sequence ID" value="ESQ42722.1"/>
    <property type="molecule type" value="Genomic_DNA"/>
</dbReference>
<dbReference type="Gramene" id="ESQ42722">
    <property type="protein sequence ID" value="ESQ42722"/>
    <property type="gene ID" value="EUTSA_v100160410mg"/>
</dbReference>
<protein>
    <submittedName>
        <fullName evidence="1">Uncharacterized protein</fullName>
    </submittedName>
</protein>
<feature type="non-terminal residue" evidence="1">
    <location>
        <position position="35"/>
    </location>
</feature>
<dbReference type="AlphaFoldDB" id="V4LJU3"/>
<proteinExistence type="predicted"/>
<reference evidence="1 2" key="1">
    <citation type="journal article" date="2013" name="Front. Plant Sci.">
        <title>The Reference Genome of the Halophytic Plant Eutrema salsugineum.</title>
        <authorList>
            <person name="Yang R."/>
            <person name="Jarvis D.E."/>
            <person name="Chen H."/>
            <person name="Beilstein M.A."/>
            <person name="Grimwood J."/>
            <person name="Jenkins J."/>
            <person name="Shu S."/>
            <person name="Prochnik S."/>
            <person name="Xin M."/>
            <person name="Ma C."/>
            <person name="Schmutz J."/>
            <person name="Wing R.A."/>
            <person name="Mitchell-Olds T."/>
            <person name="Schumaker K.S."/>
            <person name="Wang X."/>
        </authorList>
    </citation>
    <scope>NUCLEOTIDE SEQUENCE [LARGE SCALE GENOMIC DNA]</scope>
</reference>
<dbReference type="KEGG" id="eus:EUTSA_v100160410m"/>
<feature type="non-terminal residue" evidence="1">
    <location>
        <position position="1"/>
    </location>
</feature>
<sequence length="35" mass="3911">KPQIVFAWASLEDDACNNVQPHLMPSITSIIQESQ</sequence>
<keyword evidence="2" id="KW-1185">Reference proteome</keyword>
<gene>
    <name evidence="1" type="ORF">EUTSA_v100160410mg</name>
</gene>
<accession>V4LJU3</accession>
<organism evidence="1 2">
    <name type="scientific">Eutrema salsugineum</name>
    <name type="common">Saltwater cress</name>
    <name type="synonym">Sisymbrium salsugineum</name>
    <dbReference type="NCBI Taxonomy" id="72664"/>
    <lineage>
        <taxon>Eukaryota</taxon>
        <taxon>Viridiplantae</taxon>
        <taxon>Streptophyta</taxon>
        <taxon>Embryophyta</taxon>
        <taxon>Tracheophyta</taxon>
        <taxon>Spermatophyta</taxon>
        <taxon>Magnoliopsida</taxon>
        <taxon>eudicotyledons</taxon>
        <taxon>Gunneridae</taxon>
        <taxon>Pentapetalae</taxon>
        <taxon>rosids</taxon>
        <taxon>malvids</taxon>
        <taxon>Brassicales</taxon>
        <taxon>Brassicaceae</taxon>
        <taxon>Eutremeae</taxon>
        <taxon>Eutrema</taxon>
    </lineage>
</organism>
<dbReference type="Proteomes" id="UP000030689">
    <property type="component" value="Unassembled WGS sequence"/>
</dbReference>